<dbReference type="Proteomes" id="UP001550378">
    <property type="component" value="Unassembled WGS sequence"/>
</dbReference>
<dbReference type="SUPFAM" id="SSF55464">
    <property type="entry name" value="Origin of replication-binding domain, RBD-like"/>
    <property type="match status" value="1"/>
</dbReference>
<accession>A0ABV2WFK8</accession>
<dbReference type="RefSeq" id="WP_359659118.1">
    <property type="nucleotide sequence ID" value="NZ_JBEXZP010000481.1"/>
</dbReference>
<protein>
    <submittedName>
        <fullName evidence="2">Relaxase domain-containing protein</fullName>
    </submittedName>
</protein>
<dbReference type="EMBL" id="JBEXZR010000050">
    <property type="protein sequence ID" value="MEU0712148.1"/>
    <property type="molecule type" value="Genomic_DNA"/>
</dbReference>
<proteinExistence type="predicted"/>
<sequence length="152" mass="17034">MFRPPPTAHLVWALMDDEHRQVLELRDDVARDKTMAWMEESVAEIRWKAGGKQRARVKDGLIVAVFRHHESRAVDSRALPHAHAVVSVRVRRPHDGGWGNVSADSLMAHVVAADTLLDVFTSFDSSCSALWEAPGPRRVRCSREATAPAPRR</sequence>
<comment type="caution">
    <text evidence="2">The sequence shown here is derived from an EMBL/GenBank/DDBJ whole genome shotgun (WGS) entry which is preliminary data.</text>
</comment>
<evidence type="ECO:0000259" key="1">
    <source>
        <dbReference type="Pfam" id="PF08751"/>
    </source>
</evidence>
<organism evidence="2 3">
    <name type="scientific">Streptomyces lavendulocolor</name>
    <dbReference type="NCBI Taxonomy" id="67316"/>
    <lineage>
        <taxon>Bacteria</taxon>
        <taxon>Bacillati</taxon>
        <taxon>Actinomycetota</taxon>
        <taxon>Actinomycetes</taxon>
        <taxon>Kitasatosporales</taxon>
        <taxon>Streptomycetaceae</taxon>
        <taxon>Streptomyces</taxon>
    </lineage>
</organism>
<evidence type="ECO:0000313" key="3">
    <source>
        <dbReference type="Proteomes" id="UP001550378"/>
    </source>
</evidence>
<feature type="domain" description="TrwC relaxase" evidence="1">
    <location>
        <begin position="5"/>
        <end position="117"/>
    </location>
</feature>
<reference evidence="2 3" key="1">
    <citation type="submission" date="2024-06" db="EMBL/GenBank/DDBJ databases">
        <title>The Natural Products Discovery Center: Release of the First 8490 Sequenced Strains for Exploring Actinobacteria Biosynthetic Diversity.</title>
        <authorList>
            <person name="Kalkreuter E."/>
            <person name="Kautsar S.A."/>
            <person name="Yang D."/>
            <person name="Bader C.D."/>
            <person name="Teijaro C.N."/>
            <person name="Fluegel L."/>
            <person name="Davis C.M."/>
            <person name="Simpson J.R."/>
            <person name="Lauterbach L."/>
            <person name="Steele A.D."/>
            <person name="Gui C."/>
            <person name="Meng S."/>
            <person name="Li G."/>
            <person name="Viehrig K."/>
            <person name="Ye F."/>
            <person name="Su P."/>
            <person name="Kiefer A.F."/>
            <person name="Nichols A."/>
            <person name="Cepeda A.J."/>
            <person name="Yan W."/>
            <person name="Fan B."/>
            <person name="Jiang Y."/>
            <person name="Adhikari A."/>
            <person name="Zheng C.-J."/>
            <person name="Schuster L."/>
            <person name="Cowan T.M."/>
            <person name="Smanski M.J."/>
            <person name="Chevrette M.G."/>
            <person name="De Carvalho L.P.S."/>
            <person name="Shen B."/>
        </authorList>
    </citation>
    <scope>NUCLEOTIDE SEQUENCE [LARGE SCALE GENOMIC DNA]</scope>
    <source>
        <strain evidence="2 3">NPDC006337</strain>
    </source>
</reference>
<evidence type="ECO:0000313" key="2">
    <source>
        <dbReference type="EMBL" id="MEU0712148.1"/>
    </source>
</evidence>
<keyword evidence="3" id="KW-1185">Reference proteome</keyword>
<dbReference type="InterPro" id="IPR014862">
    <property type="entry name" value="TrwC"/>
</dbReference>
<gene>
    <name evidence="2" type="ORF">ABZ508_32800</name>
</gene>
<name>A0ABV2WFK8_9ACTN</name>
<dbReference type="Pfam" id="PF08751">
    <property type="entry name" value="TrwC"/>
    <property type="match status" value="1"/>
</dbReference>